<dbReference type="Pfam" id="PF00561">
    <property type="entry name" value="Abhydrolase_1"/>
    <property type="match status" value="1"/>
</dbReference>
<dbReference type="PANTHER" id="PTHR43194">
    <property type="entry name" value="HYDROLASE ALPHA/BETA FOLD FAMILY"/>
    <property type="match status" value="1"/>
</dbReference>
<dbReference type="PANTHER" id="PTHR43194:SF2">
    <property type="entry name" value="PEROXISOMAL MEMBRANE PROTEIN LPX1"/>
    <property type="match status" value="1"/>
</dbReference>
<sequence length="235" mass="25378">MTEPLLLLPGLACDARVFFHQIVSLSLSRAVMVLPLKGAIVEEMSQAVLAQAPPRFALCGTGLGGTVALDVIRRAPERVTRVVLISTDPFSETPQAAAAREARIVAARAGRVREAMTSELPAAALFNGAARAEVQEVVGDMARVLGADAFISQSRAMQRRPDHQKTLRRFLLPALMIAGAADMLVPPRRQEFTSELMPKGRFMLVNDAGHLPTMESPEAVSEAVDAFLDEPLMLR</sequence>
<evidence type="ECO:0000313" key="3">
    <source>
        <dbReference type="Proteomes" id="UP000248975"/>
    </source>
</evidence>
<comment type="caution">
    <text evidence="2">The sequence shown here is derived from an EMBL/GenBank/DDBJ whole genome shotgun (WGS) entry which is preliminary data.</text>
</comment>
<gene>
    <name evidence="2" type="ORF">DI533_14335</name>
</gene>
<dbReference type="InterPro" id="IPR050228">
    <property type="entry name" value="Carboxylesterase_BioH"/>
</dbReference>
<dbReference type="SUPFAM" id="SSF53474">
    <property type="entry name" value="alpha/beta-Hydrolases"/>
    <property type="match status" value="1"/>
</dbReference>
<dbReference type="InterPro" id="IPR029058">
    <property type="entry name" value="AB_hydrolase_fold"/>
</dbReference>
<dbReference type="PRINTS" id="PR00111">
    <property type="entry name" value="ABHYDROLASE"/>
</dbReference>
<protein>
    <submittedName>
        <fullName evidence="2">Alpha/beta hydrolase</fullName>
    </submittedName>
</protein>
<dbReference type="AlphaFoldDB" id="A0A2W5S4U4"/>
<name>A0A2W5S4U4_CERSP</name>
<dbReference type="EMBL" id="QFQS01000003">
    <property type="protein sequence ID" value="PZQ96759.1"/>
    <property type="molecule type" value="Genomic_DNA"/>
</dbReference>
<evidence type="ECO:0000313" key="2">
    <source>
        <dbReference type="EMBL" id="PZQ96759.1"/>
    </source>
</evidence>
<reference evidence="2 3" key="1">
    <citation type="submission" date="2017-08" db="EMBL/GenBank/DDBJ databases">
        <title>Infants hospitalized years apart are colonized by the same room-sourced microbial strains.</title>
        <authorList>
            <person name="Brooks B."/>
            <person name="Olm M.R."/>
            <person name="Firek B.A."/>
            <person name="Baker R."/>
            <person name="Thomas B.C."/>
            <person name="Morowitz M.J."/>
            <person name="Banfield J.F."/>
        </authorList>
    </citation>
    <scope>NUCLEOTIDE SEQUENCE [LARGE SCALE GENOMIC DNA]</scope>
    <source>
        <strain evidence="2">S2_003_000_R2_11</strain>
    </source>
</reference>
<dbReference type="InterPro" id="IPR000073">
    <property type="entry name" value="AB_hydrolase_1"/>
</dbReference>
<organism evidence="2 3">
    <name type="scientific">Cereibacter sphaeroides</name>
    <name type="common">Rhodobacter sphaeroides</name>
    <dbReference type="NCBI Taxonomy" id="1063"/>
    <lineage>
        <taxon>Bacteria</taxon>
        <taxon>Pseudomonadati</taxon>
        <taxon>Pseudomonadota</taxon>
        <taxon>Alphaproteobacteria</taxon>
        <taxon>Rhodobacterales</taxon>
        <taxon>Paracoccaceae</taxon>
        <taxon>Cereibacter</taxon>
    </lineage>
</organism>
<keyword evidence="2" id="KW-0378">Hydrolase</keyword>
<proteinExistence type="predicted"/>
<feature type="domain" description="AB hydrolase-1" evidence="1">
    <location>
        <begin position="54"/>
        <end position="217"/>
    </location>
</feature>
<accession>A0A2W5S4U4</accession>
<dbReference type="Proteomes" id="UP000248975">
    <property type="component" value="Unassembled WGS sequence"/>
</dbReference>
<dbReference type="GO" id="GO:0016787">
    <property type="term" value="F:hydrolase activity"/>
    <property type="evidence" value="ECO:0007669"/>
    <property type="project" value="UniProtKB-KW"/>
</dbReference>
<dbReference type="Gene3D" id="3.40.50.1820">
    <property type="entry name" value="alpha/beta hydrolase"/>
    <property type="match status" value="1"/>
</dbReference>
<evidence type="ECO:0000259" key="1">
    <source>
        <dbReference type="Pfam" id="PF00561"/>
    </source>
</evidence>